<keyword evidence="2 7" id="KW-0813">Transport</keyword>
<keyword evidence="3" id="KW-1003">Cell membrane</keyword>
<organism evidence="9 10">
    <name type="scientific">Microbacterium alkaliflavum</name>
    <dbReference type="NCBI Taxonomy" id="3248839"/>
    <lineage>
        <taxon>Bacteria</taxon>
        <taxon>Bacillati</taxon>
        <taxon>Actinomycetota</taxon>
        <taxon>Actinomycetes</taxon>
        <taxon>Micrococcales</taxon>
        <taxon>Microbacteriaceae</taxon>
        <taxon>Microbacterium</taxon>
    </lineage>
</organism>
<evidence type="ECO:0000256" key="1">
    <source>
        <dbReference type="ARBA" id="ARBA00004651"/>
    </source>
</evidence>
<dbReference type="Gene3D" id="1.10.3720.10">
    <property type="entry name" value="MetI-like"/>
    <property type="match status" value="1"/>
</dbReference>
<dbReference type="Pfam" id="PF00528">
    <property type="entry name" value="BPD_transp_1"/>
    <property type="match status" value="1"/>
</dbReference>
<comment type="similarity">
    <text evidence="7">Belongs to the binding-protein-dependent transport system permease family.</text>
</comment>
<dbReference type="PANTHER" id="PTHR32243:SF18">
    <property type="entry name" value="INNER MEMBRANE ABC TRANSPORTER PERMEASE PROTEIN YCJP"/>
    <property type="match status" value="1"/>
</dbReference>
<name>A0ABW7Q5T5_9MICO</name>
<feature type="transmembrane region" description="Helical" evidence="7">
    <location>
        <begin position="243"/>
        <end position="266"/>
    </location>
</feature>
<feature type="transmembrane region" description="Helical" evidence="7">
    <location>
        <begin position="185"/>
        <end position="210"/>
    </location>
</feature>
<comment type="caution">
    <text evidence="9">The sequence shown here is derived from an EMBL/GenBank/DDBJ whole genome shotgun (WGS) entry which is preliminary data.</text>
</comment>
<accession>A0ABW7Q5T5</accession>
<sequence>MSKAGSIGQTRVGPGLWVLVILVMIISLIPFYWLMNTSLKVGSGLATADLWPRNPSIENYFVVLSNPMFLHAVANSFIVGIVTTALALLFGASAAYALARLPLPRKALTLALVTAVTTFPVITIVAPIFNVWSKIGLYDTLPGLIIPKLTFALPLAIFTLTSFFREIPMELEEAAAIDGSGPVGTFVRVILPLATPGIATTAILVFISVWNEFLLAVALTSTPAARTVPVAIAFFSGPNEFEIPVGLISAASVICTLPLLIVVLIFQRRIVAGLTAGAVKG</sequence>
<keyword evidence="5 7" id="KW-1133">Transmembrane helix</keyword>
<feature type="transmembrane region" description="Helical" evidence="7">
    <location>
        <begin position="12"/>
        <end position="35"/>
    </location>
</feature>
<dbReference type="InterPro" id="IPR000515">
    <property type="entry name" value="MetI-like"/>
</dbReference>
<evidence type="ECO:0000313" key="10">
    <source>
        <dbReference type="Proteomes" id="UP001610861"/>
    </source>
</evidence>
<feature type="transmembrane region" description="Helical" evidence="7">
    <location>
        <begin position="77"/>
        <end position="98"/>
    </location>
</feature>
<dbReference type="RefSeq" id="WP_396638951.1">
    <property type="nucleotide sequence ID" value="NZ_JBIQWL010000001.1"/>
</dbReference>
<gene>
    <name evidence="9" type="ORF">ACH3VR_01365</name>
</gene>
<dbReference type="CDD" id="cd06261">
    <property type="entry name" value="TM_PBP2"/>
    <property type="match status" value="1"/>
</dbReference>
<keyword evidence="4 7" id="KW-0812">Transmembrane</keyword>
<dbReference type="EMBL" id="JBIQWL010000001">
    <property type="protein sequence ID" value="MFH8248999.1"/>
    <property type="molecule type" value="Genomic_DNA"/>
</dbReference>
<keyword evidence="10" id="KW-1185">Reference proteome</keyword>
<dbReference type="InterPro" id="IPR050901">
    <property type="entry name" value="BP-dep_ABC_trans_perm"/>
</dbReference>
<feature type="transmembrane region" description="Helical" evidence="7">
    <location>
        <begin position="144"/>
        <end position="164"/>
    </location>
</feature>
<evidence type="ECO:0000313" key="9">
    <source>
        <dbReference type="EMBL" id="MFH8248999.1"/>
    </source>
</evidence>
<evidence type="ECO:0000256" key="3">
    <source>
        <dbReference type="ARBA" id="ARBA00022475"/>
    </source>
</evidence>
<evidence type="ECO:0000256" key="7">
    <source>
        <dbReference type="RuleBase" id="RU363032"/>
    </source>
</evidence>
<evidence type="ECO:0000259" key="8">
    <source>
        <dbReference type="PROSITE" id="PS50928"/>
    </source>
</evidence>
<comment type="subcellular location">
    <subcellularLocation>
        <location evidence="1 7">Cell membrane</location>
        <topology evidence="1 7">Multi-pass membrane protein</topology>
    </subcellularLocation>
</comment>
<dbReference type="InterPro" id="IPR035906">
    <property type="entry name" value="MetI-like_sf"/>
</dbReference>
<dbReference type="PROSITE" id="PS50928">
    <property type="entry name" value="ABC_TM1"/>
    <property type="match status" value="1"/>
</dbReference>
<evidence type="ECO:0000256" key="2">
    <source>
        <dbReference type="ARBA" id="ARBA00022448"/>
    </source>
</evidence>
<feature type="transmembrane region" description="Helical" evidence="7">
    <location>
        <begin position="110"/>
        <end position="132"/>
    </location>
</feature>
<proteinExistence type="inferred from homology"/>
<dbReference type="PANTHER" id="PTHR32243">
    <property type="entry name" value="MALTOSE TRANSPORT SYSTEM PERMEASE-RELATED"/>
    <property type="match status" value="1"/>
</dbReference>
<dbReference type="SUPFAM" id="SSF161098">
    <property type="entry name" value="MetI-like"/>
    <property type="match status" value="1"/>
</dbReference>
<reference evidence="9 10" key="1">
    <citation type="submission" date="2024-09" db="EMBL/GenBank/DDBJ databases">
        <authorList>
            <person name="Pan X."/>
        </authorList>
    </citation>
    <scope>NUCLEOTIDE SEQUENCE [LARGE SCALE GENOMIC DNA]</scope>
    <source>
        <strain evidence="9 10">B2969</strain>
    </source>
</reference>
<protein>
    <submittedName>
        <fullName evidence="9">Carbohydrate ABC transporter permease</fullName>
    </submittedName>
</protein>
<feature type="domain" description="ABC transmembrane type-1" evidence="8">
    <location>
        <begin position="73"/>
        <end position="266"/>
    </location>
</feature>
<evidence type="ECO:0000256" key="6">
    <source>
        <dbReference type="ARBA" id="ARBA00023136"/>
    </source>
</evidence>
<evidence type="ECO:0000256" key="4">
    <source>
        <dbReference type="ARBA" id="ARBA00022692"/>
    </source>
</evidence>
<dbReference type="Proteomes" id="UP001610861">
    <property type="component" value="Unassembled WGS sequence"/>
</dbReference>
<evidence type="ECO:0000256" key="5">
    <source>
        <dbReference type="ARBA" id="ARBA00022989"/>
    </source>
</evidence>
<keyword evidence="6 7" id="KW-0472">Membrane</keyword>